<evidence type="ECO:0000256" key="7">
    <source>
        <dbReference type="SAM" id="SignalP"/>
    </source>
</evidence>
<dbReference type="Proteomes" id="UP000247647">
    <property type="component" value="Unassembled WGS sequence"/>
</dbReference>
<dbReference type="RefSeq" id="XP_025473861.1">
    <property type="nucleotide sequence ID" value="XM_025626431.1"/>
</dbReference>
<dbReference type="GeneID" id="37128887"/>
<keyword evidence="4 6" id="KW-0472">Membrane</keyword>
<evidence type="ECO:0000256" key="5">
    <source>
        <dbReference type="SAM" id="MobiDB-lite"/>
    </source>
</evidence>
<accession>A0A318Y7T3</accession>
<feature type="transmembrane region" description="Helical" evidence="6">
    <location>
        <begin position="257"/>
        <end position="276"/>
    </location>
</feature>
<dbReference type="AlphaFoldDB" id="A0A318Y7T3"/>
<dbReference type="GO" id="GO:0005886">
    <property type="term" value="C:plasma membrane"/>
    <property type="evidence" value="ECO:0007669"/>
    <property type="project" value="TreeGrafter"/>
</dbReference>
<evidence type="ECO:0000313" key="8">
    <source>
        <dbReference type="EMBL" id="PYH28383.1"/>
    </source>
</evidence>
<feature type="region of interest" description="Disordered" evidence="5">
    <location>
        <begin position="46"/>
        <end position="70"/>
    </location>
</feature>
<keyword evidence="2 6" id="KW-0812">Transmembrane</keyword>
<name>A0A318Y7T3_ASPNB</name>
<dbReference type="PANTHER" id="PTHR23501">
    <property type="entry name" value="MAJOR FACILITATOR SUPERFAMILY"/>
    <property type="match status" value="1"/>
</dbReference>
<protein>
    <recommendedName>
        <fullName evidence="10">MFS general substrate transporter</fullName>
    </recommendedName>
</protein>
<dbReference type="Gene3D" id="1.20.1720.10">
    <property type="entry name" value="Multidrug resistance protein D"/>
    <property type="match status" value="1"/>
</dbReference>
<dbReference type="GO" id="GO:0022857">
    <property type="term" value="F:transmembrane transporter activity"/>
    <property type="evidence" value="ECO:0007669"/>
    <property type="project" value="TreeGrafter"/>
</dbReference>
<evidence type="ECO:0000256" key="1">
    <source>
        <dbReference type="ARBA" id="ARBA00004141"/>
    </source>
</evidence>
<feature type="transmembrane region" description="Helical" evidence="6">
    <location>
        <begin position="149"/>
        <end position="168"/>
    </location>
</feature>
<organism evidence="8 9">
    <name type="scientific">Aspergillus neoniger (strain CBS 115656)</name>
    <dbReference type="NCBI Taxonomy" id="1448310"/>
    <lineage>
        <taxon>Eukaryota</taxon>
        <taxon>Fungi</taxon>
        <taxon>Dikarya</taxon>
        <taxon>Ascomycota</taxon>
        <taxon>Pezizomycotina</taxon>
        <taxon>Eurotiomycetes</taxon>
        <taxon>Eurotiomycetidae</taxon>
        <taxon>Eurotiales</taxon>
        <taxon>Aspergillaceae</taxon>
        <taxon>Aspergillus</taxon>
        <taxon>Aspergillus subgen. Circumdati</taxon>
    </lineage>
</organism>
<feature type="transmembrane region" description="Helical" evidence="6">
    <location>
        <begin position="82"/>
        <end position="102"/>
    </location>
</feature>
<feature type="transmembrane region" description="Helical" evidence="6">
    <location>
        <begin position="180"/>
        <end position="198"/>
    </location>
</feature>
<keyword evidence="3 6" id="KW-1133">Transmembrane helix</keyword>
<feature type="compositionally biased region" description="Basic and acidic residues" evidence="5">
    <location>
        <begin position="56"/>
        <end position="70"/>
    </location>
</feature>
<dbReference type="SUPFAM" id="SSF103473">
    <property type="entry name" value="MFS general substrate transporter"/>
    <property type="match status" value="1"/>
</dbReference>
<gene>
    <name evidence="8" type="ORF">BO87DRAFT_411305</name>
</gene>
<evidence type="ECO:0000256" key="6">
    <source>
        <dbReference type="SAM" id="Phobius"/>
    </source>
</evidence>
<reference evidence="8" key="1">
    <citation type="submission" date="2016-12" db="EMBL/GenBank/DDBJ databases">
        <title>The genomes of Aspergillus section Nigri reveals drivers in fungal speciation.</title>
        <authorList>
            <consortium name="DOE Joint Genome Institute"/>
            <person name="Vesth T.C."/>
            <person name="Nybo J."/>
            <person name="Theobald S."/>
            <person name="Brandl J."/>
            <person name="Frisvad J.C."/>
            <person name="Nielsen K.F."/>
            <person name="Lyhne E.K."/>
            <person name="Kogle M.E."/>
            <person name="Kuo A."/>
            <person name="Riley R."/>
            <person name="Clum A."/>
            <person name="Nolan M."/>
            <person name="Lipzen A."/>
            <person name="Salamov A."/>
            <person name="Henrissat B."/>
            <person name="Wiebenga A."/>
            <person name="De Vries R.P."/>
            <person name="Grigoriev I.V."/>
            <person name="Mortensen U.H."/>
            <person name="Andersen M.R."/>
            <person name="Baker S.E."/>
        </authorList>
    </citation>
    <scope>NUCLEOTIDE SEQUENCE [LARGE SCALE GENOMIC DNA]</scope>
    <source>
        <strain evidence="8">CBS 115656</strain>
    </source>
</reference>
<evidence type="ECO:0008006" key="10">
    <source>
        <dbReference type="Google" id="ProtNLM"/>
    </source>
</evidence>
<dbReference type="InterPro" id="IPR036259">
    <property type="entry name" value="MFS_trans_sf"/>
</dbReference>
<keyword evidence="9" id="KW-1185">Reference proteome</keyword>
<dbReference type="OrthoDB" id="10538473at2759"/>
<sequence length="428" mass="46460">MHNRSYLRSHRIVLVLACIAGISSGATASLSLGGSVELDNCQKVSQTDLGSPTVSESKDGPADHREHPEREEDAVFANGYKLVLITIGLFFSTAYLLTTLAVTLPFSRLKTFFPINCINMSDLFVFELRFSFCGITPSLSGLIPSRAMAGLGGGGPFLGSLIIIIHRGPFRQRTDFSGQLMNVLSVVNLIVPLMGGAFKNHVSCRWSFDIHLTFGYWVPSLRENVVRLDPLGTAIFLPAMARQRATVLPRLHRVRNIPVSALYGVCRIGVMFIFFYDLPTLPQVVQGVPATEPGIQNLPLIVINVILAITCGVLVRITENPGPFMLLGATMTTFGTYQWIVYQVLLGGCTFVFVAQDIFGNRLSAGIHTALPMLDPRAVDNVGPTSLQRVYSSNTPSSLVIVNNHAVVHTFHPAIGLSAASFFAATVI</sequence>
<dbReference type="EMBL" id="KZ821517">
    <property type="protein sequence ID" value="PYH28383.1"/>
    <property type="molecule type" value="Genomic_DNA"/>
</dbReference>
<feature type="compositionally biased region" description="Polar residues" evidence="5">
    <location>
        <begin position="46"/>
        <end position="55"/>
    </location>
</feature>
<evidence type="ECO:0000256" key="4">
    <source>
        <dbReference type="ARBA" id="ARBA00023136"/>
    </source>
</evidence>
<feature type="transmembrane region" description="Helical" evidence="6">
    <location>
        <begin position="297"/>
        <end position="317"/>
    </location>
</feature>
<evidence type="ECO:0000313" key="9">
    <source>
        <dbReference type="Proteomes" id="UP000247647"/>
    </source>
</evidence>
<feature type="signal peptide" evidence="7">
    <location>
        <begin position="1"/>
        <end position="25"/>
    </location>
</feature>
<evidence type="ECO:0000256" key="3">
    <source>
        <dbReference type="ARBA" id="ARBA00022989"/>
    </source>
</evidence>
<proteinExistence type="predicted"/>
<evidence type="ECO:0000256" key="2">
    <source>
        <dbReference type="ARBA" id="ARBA00022692"/>
    </source>
</evidence>
<dbReference type="PANTHER" id="PTHR23501:SF199">
    <property type="entry name" value="MFS EFFLUX TRANSPORTER INPD-RELATED"/>
    <property type="match status" value="1"/>
</dbReference>
<keyword evidence="7" id="KW-0732">Signal</keyword>
<comment type="subcellular location">
    <subcellularLocation>
        <location evidence="1">Membrane</location>
        <topology evidence="1">Multi-pass membrane protein</topology>
    </subcellularLocation>
</comment>
<feature type="chain" id="PRO_5016455641" description="MFS general substrate transporter" evidence="7">
    <location>
        <begin position="26"/>
        <end position="428"/>
    </location>
</feature>